<proteinExistence type="predicted"/>
<evidence type="ECO:0000313" key="4">
    <source>
        <dbReference type="Proteomes" id="UP001262582"/>
    </source>
</evidence>
<dbReference type="Proteomes" id="UP001262582">
    <property type="component" value="Unassembled WGS sequence"/>
</dbReference>
<evidence type="ECO:0000259" key="2">
    <source>
        <dbReference type="Pfam" id="PF18620"/>
    </source>
</evidence>
<accession>A0ABU3D4T3</accession>
<name>A0ABU3D4T3_9FLAO</name>
<dbReference type="InterPro" id="IPR040580">
    <property type="entry name" value="DUF5627"/>
</dbReference>
<evidence type="ECO:0000313" key="3">
    <source>
        <dbReference type="EMBL" id="MDT0676542.1"/>
    </source>
</evidence>
<feature type="domain" description="DUF5627" evidence="2">
    <location>
        <begin position="186"/>
        <end position="322"/>
    </location>
</feature>
<dbReference type="Pfam" id="PF08522">
    <property type="entry name" value="BT_3987-like_N"/>
    <property type="match status" value="1"/>
</dbReference>
<keyword evidence="4" id="KW-1185">Reference proteome</keyword>
<feature type="domain" description="BT-3987-like N-terminal" evidence="1">
    <location>
        <begin position="16"/>
        <end position="142"/>
    </location>
</feature>
<dbReference type="Gene3D" id="2.60.40.1740">
    <property type="entry name" value="hypothetical protein (bacova_03559)"/>
    <property type="match status" value="1"/>
</dbReference>
<organism evidence="3 4">
    <name type="scientific">Autumnicola musiva</name>
    <dbReference type="NCBI Taxonomy" id="3075589"/>
    <lineage>
        <taxon>Bacteria</taxon>
        <taxon>Pseudomonadati</taxon>
        <taxon>Bacteroidota</taxon>
        <taxon>Flavobacteriia</taxon>
        <taxon>Flavobacteriales</taxon>
        <taxon>Flavobacteriaceae</taxon>
        <taxon>Autumnicola</taxon>
    </lineage>
</organism>
<evidence type="ECO:0000259" key="1">
    <source>
        <dbReference type="Pfam" id="PF08522"/>
    </source>
</evidence>
<dbReference type="EMBL" id="JAVRHK010000004">
    <property type="protein sequence ID" value="MDT0676542.1"/>
    <property type="molecule type" value="Genomic_DNA"/>
</dbReference>
<comment type="caution">
    <text evidence="3">The sequence shown here is derived from an EMBL/GenBank/DDBJ whole genome shotgun (WGS) entry which is preliminary data.</text>
</comment>
<dbReference type="RefSeq" id="WP_311502882.1">
    <property type="nucleotide sequence ID" value="NZ_JAVRHK010000004.1"/>
</dbReference>
<gene>
    <name evidence="3" type="ORF">RM539_08100</name>
</gene>
<sequence length="333" mass="37383">MSSCHNDEIDFPDYDYTSVYFASQYPLRTLELGDDPLVDLTLDKQHKVRITATMGGVYSNTEDRIIDFVVDESLTDGISFADGSDLDPLPREYYDLLNDEIVIEAGSILGGVEVQLTPAFFEDSLSINKHYVIPLLMTDEGNTDLTKIDSILSGRPAVENPNRFVSSDWEIVPKNYVLYGIKYVNPWHGIYLRRGEDQISDGSTTVTDVRREEYVEYDEVVHVSTVSYTEASLPLTIYEDDDLTTRANIELLLSFDENNGVTISSNSPSYTATGTGMFVTDGEENSVGGLDRDALYLDYTVELTDLGYTYSTKDTLVLRNRGIVPEYFNVTLE</sequence>
<dbReference type="Gene3D" id="2.40.128.420">
    <property type="match status" value="1"/>
</dbReference>
<reference evidence="3 4" key="1">
    <citation type="submission" date="2023-09" db="EMBL/GenBank/DDBJ databases">
        <authorList>
            <person name="Rey-Velasco X."/>
        </authorList>
    </citation>
    <scope>NUCLEOTIDE SEQUENCE [LARGE SCALE GENOMIC DNA]</scope>
    <source>
        <strain evidence="3 4">F117</strain>
    </source>
</reference>
<protein>
    <submittedName>
        <fullName evidence="3">DUF5627 domain-containing protein</fullName>
    </submittedName>
</protein>
<dbReference type="Pfam" id="PF18620">
    <property type="entry name" value="DUF5627"/>
    <property type="match status" value="1"/>
</dbReference>
<dbReference type="InterPro" id="IPR013728">
    <property type="entry name" value="BT_3987-like_N"/>
</dbReference>